<feature type="compositionally biased region" description="Low complexity" evidence="1">
    <location>
        <begin position="247"/>
        <end position="270"/>
    </location>
</feature>
<feature type="region of interest" description="Disordered" evidence="1">
    <location>
        <begin position="1"/>
        <end position="26"/>
    </location>
</feature>
<proteinExistence type="predicted"/>
<evidence type="ECO:0000313" key="3">
    <source>
        <dbReference type="Proteomes" id="UP001194696"/>
    </source>
</evidence>
<feature type="compositionally biased region" description="Low complexity" evidence="1">
    <location>
        <begin position="226"/>
        <end position="235"/>
    </location>
</feature>
<gene>
    <name evidence="2" type="ORF">BGZ96_010139</name>
</gene>
<dbReference type="EMBL" id="JAAAIM010000648">
    <property type="protein sequence ID" value="KAG0285633.1"/>
    <property type="molecule type" value="Genomic_DNA"/>
</dbReference>
<organism evidence="2 3">
    <name type="scientific">Linnemannia gamsii</name>
    <dbReference type="NCBI Taxonomy" id="64522"/>
    <lineage>
        <taxon>Eukaryota</taxon>
        <taxon>Fungi</taxon>
        <taxon>Fungi incertae sedis</taxon>
        <taxon>Mucoromycota</taxon>
        <taxon>Mortierellomycotina</taxon>
        <taxon>Mortierellomycetes</taxon>
        <taxon>Mortierellales</taxon>
        <taxon>Mortierellaceae</taxon>
        <taxon>Linnemannia</taxon>
    </lineage>
</organism>
<feature type="compositionally biased region" description="Low complexity" evidence="1">
    <location>
        <begin position="347"/>
        <end position="409"/>
    </location>
</feature>
<sequence length="477" mass="50236">MSNAGIPSSNALQSPQGHPTSLLPMPSPALAAATAANTAANTNPTGSRQMIIQQYQNQQQQQQQQQQHQLGMGMSMPMHSSASNGGNPGAINTAMMNMQGPSAYLLPSPQSAGASGQPPLPILPPQSPDLDTILAKFANQPDLLKLIIASKTEEDRRWAEEARYRMMDLIMRGENRGLGFMVGYEALGGIPGNMPGMMGMTAKRFMEEGGGNGGGYGQHSMFGGFPSTAGTAPGNPGTPGAGGPGQGTSAQGSTGILAMGGSSTTAGTSSAGLPSLYTQTQMPNPFGMGMGGITHGSQSMMGQTMGGNPSGFGQYMDPSLARKRSVTFAGEIHHMRSQSLSSITPNSVGQLGSMSSMLGMGSSDGFGQQQQQQQQHPHQQASGLQNPQQYQYQQQHQQSMHYHQSSPPQFASNNPYSHQTFGPQNTLPSLHHHGVIRRTNSLSHIGQTQTTVTEQRLVAGRPRNESSASIRTMDDDS</sequence>
<feature type="region of interest" description="Disordered" evidence="1">
    <location>
        <begin position="211"/>
        <end position="270"/>
    </location>
</feature>
<evidence type="ECO:0000256" key="1">
    <source>
        <dbReference type="SAM" id="MobiDB-lite"/>
    </source>
</evidence>
<dbReference type="Proteomes" id="UP001194696">
    <property type="component" value="Unassembled WGS sequence"/>
</dbReference>
<feature type="region of interest" description="Disordered" evidence="1">
    <location>
        <begin position="338"/>
        <end position="477"/>
    </location>
</feature>
<feature type="region of interest" description="Disordered" evidence="1">
    <location>
        <begin position="53"/>
        <end position="94"/>
    </location>
</feature>
<reference evidence="2 3" key="1">
    <citation type="journal article" date="2020" name="Fungal Divers.">
        <title>Resolving the Mortierellaceae phylogeny through synthesis of multi-gene phylogenetics and phylogenomics.</title>
        <authorList>
            <person name="Vandepol N."/>
            <person name="Liber J."/>
            <person name="Desiro A."/>
            <person name="Na H."/>
            <person name="Kennedy M."/>
            <person name="Barry K."/>
            <person name="Grigoriev I.V."/>
            <person name="Miller A.N."/>
            <person name="O'Donnell K."/>
            <person name="Stajich J.E."/>
            <person name="Bonito G."/>
        </authorList>
    </citation>
    <scope>NUCLEOTIDE SEQUENCE [LARGE SCALE GENOMIC DNA]</scope>
    <source>
        <strain evidence="2 3">AD045</strain>
    </source>
</reference>
<feature type="non-terminal residue" evidence="2">
    <location>
        <position position="477"/>
    </location>
</feature>
<name>A0ABQ7JV25_9FUNG</name>
<feature type="compositionally biased region" description="Low complexity" evidence="1">
    <location>
        <begin position="53"/>
        <end position="69"/>
    </location>
</feature>
<accession>A0ABQ7JV25</accession>
<feature type="compositionally biased region" description="Polar residues" evidence="1">
    <location>
        <begin position="1"/>
        <end position="18"/>
    </location>
</feature>
<feature type="compositionally biased region" description="Gly residues" evidence="1">
    <location>
        <begin position="237"/>
        <end position="246"/>
    </location>
</feature>
<protein>
    <submittedName>
        <fullName evidence="2">Uncharacterized protein</fullName>
    </submittedName>
</protein>
<keyword evidence="3" id="KW-1185">Reference proteome</keyword>
<feature type="compositionally biased region" description="Polar residues" evidence="1">
    <location>
        <begin position="438"/>
        <end position="454"/>
    </location>
</feature>
<feature type="compositionally biased region" description="Polar residues" evidence="1">
    <location>
        <begin position="410"/>
        <end position="428"/>
    </location>
</feature>
<comment type="caution">
    <text evidence="2">The sequence shown here is derived from an EMBL/GenBank/DDBJ whole genome shotgun (WGS) entry which is preliminary data.</text>
</comment>
<evidence type="ECO:0000313" key="2">
    <source>
        <dbReference type="EMBL" id="KAG0285633.1"/>
    </source>
</evidence>